<feature type="transmembrane region" description="Helical" evidence="1">
    <location>
        <begin position="9"/>
        <end position="26"/>
    </location>
</feature>
<comment type="caution">
    <text evidence="2">The sequence shown here is derived from an EMBL/GenBank/DDBJ whole genome shotgun (WGS) entry which is preliminary data.</text>
</comment>
<protein>
    <submittedName>
        <fullName evidence="2">Uncharacterized protein</fullName>
    </submittedName>
</protein>
<organism evidence="2 3">
    <name type="scientific">Durusdinium trenchii</name>
    <dbReference type="NCBI Taxonomy" id="1381693"/>
    <lineage>
        <taxon>Eukaryota</taxon>
        <taxon>Sar</taxon>
        <taxon>Alveolata</taxon>
        <taxon>Dinophyceae</taxon>
        <taxon>Suessiales</taxon>
        <taxon>Symbiodiniaceae</taxon>
        <taxon>Durusdinium</taxon>
    </lineage>
</organism>
<keyword evidence="1" id="KW-1133">Transmembrane helix</keyword>
<keyword evidence="1" id="KW-0812">Transmembrane</keyword>
<dbReference type="InterPro" id="IPR036259">
    <property type="entry name" value="MFS_trans_sf"/>
</dbReference>
<feature type="transmembrane region" description="Helical" evidence="1">
    <location>
        <begin position="68"/>
        <end position="86"/>
    </location>
</feature>
<feature type="transmembrane region" description="Helical" evidence="1">
    <location>
        <begin position="300"/>
        <end position="325"/>
    </location>
</feature>
<name>A0ABP0KHU4_9DINO</name>
<evidence type="ECO:0000256" key="1">
    <source>
        <dbReference type="SAM" id="Phobius"/>
    </source>
</evidence>
<evidence type="ECO:0000313" key="2">
    <source>
        <dbReference type="EMBL" id="CAK9026399.1"/>
    </source>
</evidence>
<reference evidence="2 3" key="1">
    <citation type="submission" date="2024-02" db="EMBL/GenBank/DDBJ databases">
        <authorList>
            <person name="Chen Y."/>
            <person name="Shah S."/>
            <person name="Dougan E. K."/>
            <person name="Thang M."/>
            <person name="Chan C."/>
        </authorList>
    </citation>
    <scope>NUCLEOTIDE SEQUENCE [LARGE SCALE GENOMIC DNA]</scope>
</reference>
<feature type="transmembrane region" description="Helical" evidence="1">
    <location>
        <begin position="337"/>
        <end position="356"/>
    </location>
</feature>
<dbReference type="SUPFAM" id="SSF103473">
    <property type="entry name" value="MFS general substrate transporter"/>
    <property type="match status" value="1"/>
</dbReference>
<feature type="transmembrane region" description="Helical" evidence="1">
    <location>
        <begin position="249"/>
        <end position="268"/>
    </location>
</feature>
<dbReference type="Gene3D" id="1.20.1250.20">
    <property type="entry name" value="MFS general substrate transporter like domains"/>
    <property type="match status" value="1"/>
</dbReference>
<gene>
    <name evidence="2" type="ORF">CCMP2556_LOCUS16350</name>
</gene>
<proteinExistence type="predicted"/>
<sequence length="455" mass="49432">MAERLGQRVCLIGMSWIFNYLADYLWVPSVAYANDHGLGVEFLAQVYALNLGARFLPNLLITQWGSQIEYWMMAFVSFGYAISFLHPTQVWAFDLMALSSGMGFVRACLTVHVQACFQDNPEMFTTISKHCGAARNCGSIAAMIVPALLYQHFGWKAVCCGAAAAALLYILLSCLVRRLESPASREAVSEFEPHVEGTCTDISWIDWMVGSAFIVTELQYNIGNAAIPQTLTSTFIMSVGAVGPTLGSFNATSMIFLALLPTIPWVLLHRSPLNILMSFFLVLVSGLLAAFSALAPDHGLPLFITSILSFTLAINMAQVLMLEYLSGVLDTKGVEKLMGVSETFGCGFAMLGGYVGEELKVFGSSAPFLMQCFVALVTVTTLGASFAHRHVTREDLDAEAGAAGAVRPGFAQLMEGIQRLCTSDEKESLALLERRYRQRRAIRGGPVGCGDTDGR</sequence>
<dbReference type="EMBL" id="CAXAMN010008757">
    <property type="protein sequence ID" value="CAK9026399.1"/>
    <property type="molecule type" value="Genomic_DNA"/>
</dbReference>
<keyword evidence="1" id="KW-0472">Membrane</keyword>
<feature type="transmembrane region" description="Helical" evidence="1">
    <location>
        <begin position="368"/>
        <end position="387"/>
    </location>
</feature>
<keyword evidence="3" id="KW-1185">Reference proteome</keyword>
<evidence type="ECO:0000313" key="3">
    <source>
        <dbReference type="Proteomes" id="UP001642484"/>
    </source>
</evidence>
<feature type="transmembrane region" description="Helical" evidence="1">
    <location>
        <begin position="275"/>
        <end position="294"/>
    </location>
</feature>
<accession>A0ABP0KHU4</accession>
<feature type="transmembrane region" description="Helical" evidence="1">
    <location>
        <begin position="38"/>
        <end position="56"/>
    </location>
</feature>
<dbReference type="Proteomes" id="UP001642484">
    <property type="component" value="Unassembled WGS sequence"/>
</dbReference>
<feature type="transmembrane region" description="Helical" evidence="1">
    <location>
        <begin position="153"/>
        <end position="176"/>
    </location>
</feature>